<dbReference type="AlphaFoldDB" id="S8BCG7"/>
<evidence type="ECO:0000313" key="2">
    <source>
        <dbReference type="Proteomes" id="UP000019376"/>
    </source>
</evidence>
<dbReference type="EMBL" id="KB644414">
    <property type="protein sequence ID" value="EPS32637.1"/>
    <property type="molecule type" value="Genomic_DNA"/>
</dbReference>
<evidence type="ECO:0000313" key="1">
    <source>
        <dbReference type="EMBL" id="EPS32637.1"/>
    </source>
</evidence>
<gene>
    <name evidence="1" type="ORF">PDE_07597</name>
</gene>
<dbReference type="Proteomes" id="UP000019376">
    <property type="component" value="Unassembled WGS sequence"/>
</dbReference>
<dbReference type="HOGENOM" id="CLU_2498577_0_0_1"/>
<proteinExistence type="predicted"/>
<sequence length="86" mass="10078">MFIFRKWQKALDSRGIEPRTTPNLRQLQMNHCNGNRLIVNEFSTIQACLYHQGSITHPDISSVNWLIYFKYSFTKHLVLVGCTVHL</sequence>
<organism evidence="1 2">
    <name type="scientific">Penicillium oxalicum (strain 114-2 / CGMCC 5302)</name>
    <name type="common">Penicillium decumbens</name>
    <dbReference type="NCBI Taxonomy" id="933388"/>
    <lineage>
        <taxon>Eukaryota</taxon>
        <taxon>Fungi</taxon>
        <taxon>Dikarya</taxon>
        <taxon>Ascomycota</taxon>
        <taxon>Pezizomycotina</taxon>
        <taxon>Eurotiomycetes</taxon>
        <taxon>Eurotiomycetidae</taxon>
        <taxon>Eurotiales</taxon>
        <taxon>Aspergillaceae</taxon>
        <taxon>Penicillium</taxon>
    </lineage>
</organism>
<reference evidence="1 2" key="1">
    <citation type="journal article" date="2013" name="PLoS ONE">
        <title>Genomic and secretomic analyses reveal unique features of the lignocellulolytic enzyme system of Penicillium decumbens.</title>
        <authorList>
            <person name="Liu G."/>
            <person name="Zhang L."/>
            <person name="Wei X."/>
            <person name="Zou G."/>
            <person name="Qin Y."/>
            <person name="Ma L."/>
            <person name="Li J."/>
            <person name="Zheng H."/>
            <person name="Wang S."/>
            <person name="Wang C."/>
            <person name="Xun L."/>
            <person name="Zhao G.-P."/>
            <person name="Zhou Z."/>
            <person name="Qu Y."/>
        </authorList>
    </citation>
    <scope>NUCLEOTIDE SEQUENCE [LARGE SCALE GENOMIC DNA]</scope>
    <source>
        <strain evidence="2">114-2 / CGMCC 5302</strain>
    </source>
</reference>
<protein>
    <submittedName>
        <fullName evidence="1">Uncharacterized protein</fullName>
    </submittedName>
</protein>
<accession>S8BCG7</accession>
<keyword evidence="2" id="KW-1185">Reference proteome</keyword>
<name>S8BCG7_PENO1</name>